<dbReference type="RefSeq" id="WP_207980658.1">
    <property type="nucleotide sequence ID" value="NZ_JAGDEL010000016.1"/>
</dbReference>
<evidence type="ECO:0000313" key="3">
    <source>
        <dbReference type="Proteomes" id="UP000663981"/>
    </source>
</evidence>
<evidence type="ECO:0000313" key="2">
    <source>
        <dbReference type="EMBL" id="MBO1513709.1"/>
    </source>
</evidence>
<proteinExistence type="predicted"/>
<organism evidence="2 3">
    <name type="scientific">Metabacillus bambusae</name>
    <dbReference type="NCBI Taxonomy" id="2795218"/>
    <lineage>
        <taxon>Bacteria</taxon>
        <taxon>Bacillati</taxon>
        <taxon>Bacillota</taxon>
        <taxon>Bacilli</taxon>
        <taxon>Bacillales</taxon>
        <taxon>Bacillaceae</taxon>
        <taxon>Metabacillus</taxon>
    </lineage>
</organism>
<evidence type="ECO:0000256" key="1">
    <source>
        <dbReference type="SAM" id="MobiDB-lite"/>
    </source>
</evidence>
<name>A0ABS3N658_9BACI</name>
<accession>A0ABS3N658</accession>
<keyword evidence="3" id="KW-1185">Reference proteome</keyword>
<dbReference type="Proteomes" id="UP000663981">
    <property type="component" value="Unassembled WGS sequence"/>
</dbReference>
<reference evidence="2 3" key="1">
    <citation type="submission" date="2021-03" db="EMBL/GenBank/DDBJ databases">
        <title>Whole genome sequence of Metabacillus bambusae BG109.</title>
        <authorList>
            <person name="Jeong J.W."/>
        </authorList>
    </citation>
    <scope>NUCLEOTIDE SEQUENCE [LARGE SCALE GENOMIC DNA]</scope>
    <source>
        <strain evidence="2 3">BG109</strain>
    </source>
</reference>
<feature type="compositionally biased region" description="Basic and acidic residues" evidence="1">
    <location>
        <begin position="1"/>
        <end position="27"/>
    </location>
</feature>
<protein>
    <submittedName>
        <fullName evidence="2">Uncharacterized protein</fullName>
    </submittedName>
</protein>
<dbReference type="EMBL" id="JAGDEL010000016">
    <property type="protein sequence ID" value="MBO1513709.1"/>
    <property type="molecule type" value="Genomic_DNA"/>
</dbReference>
<comment type="caution">
    <text evidence="2">The sequence shown here is derived from an EMBL/GenBank/DDBJ whole genome shotgun (WGS) entry which is preliminary data.</text>
</comment>
<sequence length="45" mass="5175">MPDHTPEDVEKIVDKAKKEDRQAEKANEVINESISSLDTKRNHNN</sequence>
<gene>
    <name evidence="2" type="ORF">I7822_18980</name>
</gene>
<feature type="region of interest" description="Disordered" evidence="1">
    <location>
        <begin position="1"/>
        <end position="45"/>
    </location>
</feature>